<keyword evidence="1" id="KW-1133">Transmembrane helix</keyword>
<keyword evidence="1" id="KW-0472">Membrane</keyword>
<dbReference type="AlphaFoldDB" id="A0A2Z5R1N8"/>
<evidence type="ECO:0000313" key="3">
    <source>
        <dbReference type="Proteomes" id="UP000250241"/>
    </source>
</evidence>
<gene>
    <name evidence="2" type="ORF">RA11412_0460</name>
</gene>
<dbReference type="KEGG" id="raj:RA11412_0460"/>
<organism evidence="2 3">
    <name type="scientific">Rothia aeria</name>
    <dbReference type="NCBI Taxonomy" id="172042"/>
    <lineage>
        <taxon>Bacteria</taxon>
        <taxon>Bacillati</taxon>
        <taxon>Actinomycetota</taxon>
        <taxon>Actinomycetes</taxon>
        <taxon>Micrococcales</taxon>
        <taxon>Micrococcaceae</taxon>
        <taxon>Rothia</taxon>
    </lineage>
</organism>
<dbReference type="EMBL" id="AP017895">
    <property type="protein sequence ID" value="BAV86759.1"/>
    <property type="molecule type" value="Genomic_DNA"/>
</dbReference>
<accession>A0A2Z5R1N8</accession>
<reference evidence="2 3" key="1">
    <citation type="submission" date="2016-10" db="EMBL/GenBank/DDBJ databases">
        <title>Genome sequence of Rothia aeria strain JCM11412.</title>
        <authorList>
            <person name="Nambu T."/>
        </authorList>
    </citation>
    <scope>NUCLEOTIDE SEQUENCE [LARGE SCALE GENOMIC DNA]</scope>
    <source>
        <strain evidence="2 3">JCM 11412</strain>
    </source>
</reference>
<name>A0A2Z5R1N8_9MICC</name>
<sequence>MGVVMLVLWIGGIILSATLIGALIGVPMLIAWIVLWIIDACTMPNRINELNGVVAVAPTRPM</sequence>
<proteinExistence type="predicted"/>
<feature type="transmembrane region" description="Helical" evidence="1">
    <location>
        <begin position="6"/>
        <end position="38"/>
    </location>
</feature>
<evidence type="ECO:0000256" key="1">
    <source>
        <dbReference type="SAM" id="Phobius"/>
    </source>
</evidence>
<keyword evidence="1" id="KW-0812">Transmembrane</keyword>
<keyword evidence="3" id="KW-1185">Reference proteome</keyword>
<evidence type="ECO:0000313" key="2">
    <source>
        <dbReference type="EMBL" id="BAV86759.1"/>
    </source>
</evidence>
<dbReference type="Proteomes" id="UP000250241">
    <property type="component" value="Chromosome"/>
</dbReference>
<protein>
    <submittedName>
        <fullName evidence="2">Uncharacterized protein</fullName>
    </submittedName>
</protein>